<dbReference type="InterPro" id="IPR001119">
    <property type="entry name" value="SLH_dom"/>
</dbReference>
<evidence type="ECO:0000313" key="4">
    <source>
        <dbReference type="EMBL" id="MBW4464025.1"/>
    </source>
</evidence>
<evidence type="ECO:0000313" key="5">
    <source>
        <dbReference type="Proteomes" id="UP000707356"/>
    </source>
</evidence>
<dbReference type="Pfam" id="PF04966">
    <property type="entry name" value="OprB"/>
    <property type="match status" value="1"/>
</dbReference>
<dbReference type="InterPro" id="IPR038673">
    <property type="entry name" value="OprB_sf"/>
</dbReference>
<dbReference type="PANTHER" id="PTHR43308:SF1">
    <property type="entry name" value="OUTER MEMBRANE PROTEIN ALPHA"/>
    <property type="match status" value="1"/>
</dbReference>
<dbReference type="PANTHER" id="PTHR43308">
    <property type="entry name" value="OUTER MEMBRANE PROTEIN ALPHA-RELATED"/>
    <property type="match status" value="1"/>
</dbReference>
<comment type="similarity">
    <text evidence="1 2">Belongs to the OprB family.</text>
</comment>
<name>A0A951U2Z0_9CYAN</name>
<dbReference type="Proteomes" id="UP000707356">
    <property type="component" value="Unassembled WGS sequence"/>
</dbReference>
<dbReference type="NCBIfam" id="NF033921">
    <property type="entry name" value="por_somb"/>
    <property type="match status" value="1"/>
</dbReference>
<dbReference type="AlphaFoldDB" id="A0A951U2Z0"/>
<dbReference type="InterPro" id="IPR051465">
    <property type="entry name" value="Cell_Envelope_Struct_Comp"/>
</dbReference>
<protein>
    <submittedName>
        <fullName evidence="4">Iron uptake porin</fullName>
    </submittedName>
</protein>
<sequence length="514" mass="55114">MPQWVQANIHTPSIPESNIPISSVSETAPSSMAQITSVDQLSDVQTTDWAFKALQSLVEQYGCMVGFPTEVYQGNRSLTRFEFAAGLNACLNSIEQQLAAAISPLATQADLAVLQRLQAEFAAELASLTGQVEALEIRLQALDNNFSATTQLRGDVVFALQDLWGESSGAENNLVFQGRSTLVFDTSFNGEDRLRASIEAGNFERFELPDDSSEGRVAFDTKTDQEFELSDLFYEFPVSDRVNLVAIAQGGNFGSVVESINPLASSGRGALSRFAQRNPILRGSGFDDGAGIGASFDLRDDVLLSLGYISADGSDPGAGKGLFNGGYGIGGQLVITPGDFALSLTYAHSYVSDDGNDTGTGSLLSNVAVEYPNSDNIKPVIINAYGLELNYRITNWVEVGGWAGFSSVRVIETGDAEVWNYALRLAFPDLGGEGNLGGLIVGMQPRLTGTTAGLGEELGQRRDTDLGLHIEGFYRIRLTDNLSLTPGLIWLTAPNHDEQNADIVLGVVRATFSF</sequence>
<evidence type="ECO:0000259" key="3">
    <source>
        <dbReference type="PROSITE" id="PS51272"/>
    </source>
</evidence>
<dbReference type="InterPro" id="IPR007049">
    <property type="entry name" value="Carb-sel_porin_OprB"/>
</dbReference>
<dbReference type="InterPro" id="IPR047684">
    <property type="entry name" value="Por_som-like"/>
</dbReference>
<dbReference type="EMBL" id="JAHHHV010000004">
    <property type="protein sequence ID" value="MBW4464025.1"/>
    <property type="molecule type" value="Genomic_DNA"/>
</dbReference>
<dbReference type="GO" id="GO:0016020">
    <property type="term" value="C:membrane"/>
    <property type="evidence" value="ECO:0007669"/>
    <property type="project" value="InterPro"/>
</dbReference>
<dbReference type="GO" id="GO:0015288">
    <property type="term" value="F:porin activity"/>
    <property type="evidence" value="ECO:0007669"/>
    <property type="project" value="InterPro"/>
</dbReference>
<gene>
    <name evidence="4" type="ORF">KME07_01115</name>
</gene>
<reference evidence="4" key="1">
    <citation type="submission" date="2021-05" db="EMBL/GenBank/DDBJ databases">
        <authorList>
            <person name="Pietrasiak N."/>
            <person name="Ward R."/>
            <person name="Stajich J.E."/>
            <person name="Kurbessoian T."/>
        </authorList>
    </citation>
    <scope>NUCLEOTIDE SEQUENCE</scope>
    <source>
        <strain evidence="4">GSE-TBD4-15B</strain>
    </source>
</reference>
<reference evidence="4" key="2">
    <citation type="journal article" date="2022" name="Microbiol. Resour. Announc.">
        <title>Metagenome Sequencing to Explore Phylogenomics of Terrestrial Cyanobacteria.</title>
        <authorList>
            <person name="Ward R.D."/>
            <person name="Stajich J.E."/>
            <person name="Johansen J.R."/>
            <person name="Huntemann M."/>
            <person name="Clum A."/>
            <person name="Foster B."/>
            <person name="Foster B."/>
            <person name="Roux S."/>
            <person name="Palaniappan K."/>
            <person name="Varghese N."/>
            <person name="Mukherjee S."/>
            <person name="Reddy T.B.K."/>
            <person name="Daum C."/>
            <person name="Copeland A."/>
            <person name="Chen I.A."/>
            <person name="Ivanova N.N."/>
            <person name="Kyrpides N.C."/>
            <person name="Shapiro N."/>
            <person name="Eloe-Fadrosh E.A."/>
            <person name="Pietrasiak N."/>
        </authorList>
    </citation>
    <scope>NUCLEOTIDE SEQUENCE</scope>
    <source>
        <strain evidence="4">GSE-TBD4-15B</strain>
    </source>
</reference>
<accession>A0A951U2Z0</accession>
<feature type="domain" description="SLH" evidence="3">
    <location>
        <begin position="37"/>
        <end position="101"/>
    </location>
</feature>
<evidence type="ECO:0000256" key="1">
    <source>
        <dbReference type="ARBA" id="ARBA00008769"/>
    </source>
</evidence>
<comment type="caution">
    <text evidence="4">The sequence shown here is derived from an EMBL/GenBank/DDBJ whole genome shotgun (WGS) entry which is preliminary data.</text>
</comment>
<dbReference type="SUPFAM" id="SSF56935">
    <property type="entry name" value="Porins"/>
    <property type="match status" value="1"/>
</dbReference>
<dbReference type="PROSITE" id="PS51272">
    <property type="entry name" value="SLH"/>
    <property type="match status" value="1"/>
</dbReference>
<evidence type="ECO:0000256" key="2">
    <source>
        <dbReference type="RuleBase" id="RU363072"/>
    </source>
</evidence>
<dbReference type="Gene3D" id="2.40.160.180">
    <property type="entry name" value="Carbohydrate-selective porin OprB"/>
    <property type="match status" value="1"/>
</dbReference>
<organism evidence="4 5">
    <name type="scientific">Pegethrix bostrychoides GSE-TBD4-15B</name>
    <dbReference type="NCBI Taxonomy" id="2839662"/>
    <lineage>
        <taxon>Bacteria</taxon>
        <taxon>Bacillati</taxon>
        <taxon>Cyanobacteriota</taxon>
        <taxon>Cyanophyceae</taxon>
        <taxon>Oculatellales</taxon>
        <taxon>Oculatellaceae</taxon>
        <taxon>Pegethrix</taxon>
    </lineage>
</organism>
<proteinExistence type="inferred from homology"/>
<dbReference type="GO" id="GO:0008643">
    <property type="term" value="P:carbohydrate transport"/>
    <property type="evidence" value="ECO:0007669"/>
    <property type="project" value="InterPro"/>
</dbReference>